<keyword evidence="1" id="KW-0812">Transmembrane</keyword>
<dbReference type="EMBL" id="WMBR01000004">
    <property type="protein sequence ID" value="MXP22994.1"/>
    <property type="molecule type" value="Genomic_DNA"/>
</dbReference>
<name>A0A6L7GSL6_9ACTN</name>
<evidence type="ECO:0000256" key="1">
    <source>
        <dbReference type="SAM" id="Phobius"/>
    </source>
</evidence>
<protein>
    <submittedName>
        <fullName evidence="2">Uncharacterized protein</fullName>
    </submittedName>
</protein>
<evidence type="ECO:0000313" key="3">
    <source>
        <dbReference type="Proteomes" id="UP000475545"/>
    </source>
</evidence>
<feature type="transmembrane region" description="Helical" evidence="1">
    <location>
        <begin position="12"/>
        <end position="31"/>
    </location>
</feature>
<feature type="transmembrane region" description="Helical" evidence="1">
    <location>
        <begin position="101"/>
        <end position="128"/>
    </location>
</feature>
<keyword evidence="3" id="KW-1185">Reference proteome</keyword>
<keyword evidence="1" id="KW-0472">Membrane</keyword>
<feature type="transmembrane region" description="Helical" evidence="1">
    <location>
        <begin position="67"/>
        <end position="89"/>
    </location>
</feature>
<dbReference type="AlphaFoldDB" id="A0A6L7GSL6"/>
<accession>A0A6L7GSL6</accession>
<dbReference type="RefSeq" id="WP_160903155.1">
    <property type="nucleotide sequence ID" value="NZ_CP102850.1"/>
</dbReference>
<feature type="transmembrane region" description="Helical" evidence="1">
    <location>
        <begin position="37"/>
        <end position="55"/>
    </location>
</feature>
<reference evidence="2 3" key="1">
    <citation type="submission" date="2019-11" db="EMBL/GenBank/DDBJ databases">
        <title>Gordonia sp. nov., a novel actinobacterium isolated from mangrove soil in Hainan.</title>
        <authorList>
            <person name="Huang X."/>
            <person name="Xie Y."/>
            <person name="Chu X."/>
            <person name="Xiao K."/>
        </authorList>
    </citation>
    <scope>NUCLEOTIDE SEQUENCE [LARGE SCALE GENOMIC DNA]</scope>
    <source>
        <strain evidence="2 3">HNM0687</strain>
    </source>
</reference>
<evidence type="ECO:0000313" key="2">
    <source>
        <dbReference type="EMBL" id="MXP22994.1"/>
    </source>
</evidence>
<keyword evidence="1" id="KW-1133">Transmembrane helix</keyword>
<organism evidence="2 3">
    <name type="scientific">Gordonia mangrovi</name>
    <dbReference type="NCBI Taxonomy" id="2665643"/>
    <lineage>
        <taxon>Bacteria</taxon>
        <taxon>Bacillati</taxon>
        <taxon>Actinomycetota</taxon>
        <taxon>Actinomycetes</taxon>
        <taxon>Mycobacteriales</taxon>
        <taxon>Gordoniaceae</taxon>
        <taxon>Gordonia</taxon>
    </lineage>
</organism>
<gene>
    <name evidence="2" type="ORF">GIY30_16780</name>
</gene>
<comment type="caution">
    <text evidence="2">The sequence shown here is derived from an EMBL/GenBank/DDBJ whole genome shotgun (WGS) entry which is preliminary data.</text>
</comment>
<sequence length="183" mass="18457">MITTQPTVRRLRGCVVGAASGGSAIVAHTAAHGSLPGSSALTFLVGVCAALGWLVSAWRNSGAGGLGVLTGILAGGQVAAHLALAALAGGHGMMLSPQMGAAHSVAAVLTAAVCRALESALTVLLTALTRVIRVMLSVPVVPRPTWAVRTSYGIDHRTEITAARTCGTRGPPCRRRTSHLTPA</sequence>
<proteinExistence type="predicted"/>
<dbReference type="Proteomes" id="UP000475545">
    <property type="component" value="Unassembled WGS sequence"/>
</dbReference>